<dbReference type="GO" id="GO:0003677">
    <property type="term" value="F:DNA binding"/>
    <property type="evidence" value="ECO:0007669"/>
    <property type="project" value="UniProtKB-UniRule"/>
</dbReference>
<dbReference type="PANTHER" id="PTHR30349:SF64">
    <property type="entry name" value="PROPHAGE INTEGRASE INTD-RELATED"/>
    <property type="match status" value="1"/>
</dbReference>
<feature type="domain" description="Core-binding (CB)" evidence="7">
    <location>
        <begin position="18"/>
        <end position="108"/>
    </location>
</feature>
<dbReference type="InterPro" id="IPR044068">
    <property type="entry name" value="CB"/>
</dbReference>
<dbReference type="PROSITE" id="PS51900">
    <property type="entry name" value="CB"/>
    <property type="match status" value="1"/>
</dbReference>
<dbReference type="PATRIC" id="fig|134605.3.peg.512"/>
<dbReference type="Proteomes" id="UP000070617">
    <property type="component" value="Unassembled WGS sequence"/>
</dbReference>
<dbReference type="RefSeq" id="WP_008801059.1">
    <property type="nucleotide sequence ID" value="NZ_KQ956517.1"/>
</dbReference>
<evidence type="ECO:0000313" key="9">
    <source>
        <dbReference type="Proteomes" id="UP000070617"/>
    </source>
</evidence>
<dbReference type="InterPro" id="IPR010998">
    <property type="entry name" value="Integrase_recombinase_N"/>
</dbReference>
<dbReference type="PROSITE" id="PS51898">
    <property type="entry name" value="TYR_RECOMBINASE"/>
    <property type="match status" value="1"/>
</dbReference>
<dbReference type="CDD" id="cd00397">
    <property type="entry name" value="DNA_BRE_C"/>
    <property type="match status" value="1"/>
</dbReference>
<comment type="similarity">
    <text evidence="1">Belongs to the 'phage' integrase family.</text>
</comment>
<name>A0A133NIN7_9FUSO</name>
<keyword evidence="3 5" id="KW-0238">DNA-binding</keyword>
<organism evidence="8 9">
    <name type="scientific">Fusobacterium equinum</name>
    <dbReference type="NCBI Taxonomy" id="134605"/>
    <lineage>
        <taxon>Bacteria</taxon>
        <taxon>Fusobacteriati</taxon>
        <taxon>Fusobacteriota</taxon>
        <taxon>Fusobacteriia</taxon>
        <taxon>Fusobacteriales</taxon>
        <taxon>Fusobacteriaceae</taxon>
        <taxon>Fusobacterium</taxon>
    </lineage>
</organism>
<protein>
    <submittedName>
        <fullName evidence="8">Site-specific recombinase, phage integrase family</fullName>
    </submittedName>
</protein>
<keyword evidence="2" id="KW-0229">DNA integration</keyword>
<comment type="caution">
    <text evidence="8">The sequence shown here is derived from an EMBL/GenBank/DDBJ whole genome shotgun (WGS) entry which is preliminary data.</text>
</comment>
<accession>A0A133NIN7</accession>
<dbReference type="EMBL" id="LRPX01000021">
    <property type="protein sequence ID" value="KXA16158.1"/>
    <property type="molecule type" value="Genomic_DNA"/>
</dbReference>
<evidence type="ECO:0000256" key="5">
    <source>
        <dbReference type="PROSITE-ProRule" id="PRU01248"/>
    </source>
</evidence>
<evidence type="ECO:0000256" key="1">
    <source>
        <dbReference type="ARBA" id="ARBA00008857"/>
    </source>
</evidence>
<dbReference type="InterPro" id="IPR050090">
    <property type="entry name" value="Tyrosine_recombinase_XerCD"/>
</dbReference>
<feature type="domain" description="Tyr recombinase" evidence="6">
    <location>
        <begin position="129"/>
        <end position="318"/>
    </location>
</feature>
<dbReference type="Gene3D" id="1.10.443.10">
    <property type="entry name" value="Intergrase catalytic core"/>
    <property type="match status" value="1"/>
</dbReference>
<sequence length="333" mass="39523">MDIIKTKEQDLVLPRRKKRAQEGRKSFFEIYKSPKTLQDYLFYLKDFLSFVYDGDGSFQQEEILPLMKGIEKEDVEQYIAHLLQERNMKKTSVNKVVSAMKSLYKELEQYQVENPFRYVKLFKTTRNLDNILKISSNDIKKIIEQFQVKSEKDYRNLMILYTLYYTGMRSDELLHMEFRHLMNREGSYFLKLEKTKSGREQYKPLHPALMEKLQEYKKEMKALYQLEEEDLQNHFVFCSHFDKNKALSYRALYDLIKSLGLSIEKDMSPHNIRHAIATELSLNGADLVEIRDFLGHADTKVTEIYINAKSILEKRVLNKIPDIMEEKNSSSSK</sequence>
<keyword evidence="9" id="KW-1185">Reference proteome</keyword>
<dbReference type="Pfam" id="PF13495">
    <property type="entry name" value="Phage_int_SAM_4"/>
    <property type="match status" value="1"/>
</dbReference>
<dbReference type="GO" id="GO:0015074">
    <property type="term" value="P:DNA integration"/>
    <property type="evidence" value="ECO:0007669"/>
    <property type="project" value="UniProtKB-KW"/>
</dbReference>
<evidence type="ECO:0000259" key="6">
    <source>
        <dbReference type="PROSITE" id="PS51898"/>
    </source>
</evidence>
<dbReference type="AlphaFoldDB" id="A0A133NIN7"/>
<dbReference type="InterPro" id="IPR013762">
    <property type="entry name" value="Integrase-like_cat_sf"/>
</dbReference>
<evidence type="ECO:0000256" key="4">
    <source>
        <dbReference type="ARBA" id="ARBA00023172"/>
    </source>
</evidence>
<evidence type="ECO:0000259" key="7">
    <source>
        <dbReference type="PROSITE" id="PS51900"/>
    </source>
</evidence>
<proteinExistence type="inferred from homology"/>
<dbReference type="SUPFAM" id="SSF56349">
    <property type="entry name" value="DNA breaking-rejoining enzymes"/>
    <property type="match status" value="1"/>
</dbReference>
<dbReference type="STRING" id="134605.HMPREF3206_00509"/>
<dbReference type="GO" id="GO:0006310">
    <property type="term" value="P:DNA recombination"/>
    <property type="evidence" value="ECO:0007669"/>
    <property type="project" value="UniProtKB-KW"/>
</dbReference>
<dbReference type="InterPro" id="IPR002104">
    <property type="entry name" value="Integrase_catalytic"/>
</dbReference>
<dbReference type="Gene3D" id="1.10.150.130">
    <property type="match status" value="1"/>
</dbReference>
<dbReference type="Pfam" id="PF00589">
    <property type="entry name" value="Phage_integrase"/>
    <property type="match status" value="1"/>
</dbReference>
<dbReference type="PANTHER" id="PTHR30349">
    <property type="entry name" value="PHAGE INTEGRASE-RELATED"/>
    <property type="match status" value="1"/>
</dbReference>
<gene>
    <name evidence="8" type="ORF">HMPREF3206_00509</name>
</gene>
<dbReference type="InterPro" id="IPR004107">
    <property type="entry name" value="Integrase_SAM-like_N"/>
</dbReference>
<reference evidence="9" key="1">
    <citation type="submission" date="2016-01" db="EMBL/GenBank/DDBJ databases">
        <authorList>
            <person name="Mitreva M."/>
            <person name="Pepin K.H."/>
            <person name="Mihindukulasuriya K.A."/>
            <person name="Fulton R."/>
            <person name="Fronick C."/>
            <person name="O'Laughlin M."/>
            <person name="Miner T."/>
            <person name="Herter B."/>
            <person name="Rosa B.A."/>
            <person name="Cordes M."/>
            <person name="Tomlinson C."/>
            <person name="Wollam A."/>
            <person name="Palsikar V.B."/>
            <person name="Mardis E.R."/>
            <person name="Wilson R.K."/>
        </authorList>
    </citation>
    <scope>NUCLEOTIDE SEQUENCE [LARGE SCALE GENOMIC DNA]</scope>
    <source>
        <strain evidence="9">CMW8396</strain>
    </source>
</reference>
<keyword evidence="4" id="KW-0233">DNA recombination</keyword>
<evidence type="ECO:0000256" key="3">
    <source>
        <dbReference type="ARBA" id="ARBA00023125"/>
    </source>
</evidence>
<evidence type="ECO:0000313" key="8">
    <source>
        <dbReference type="EMBL" id="KXA16158.1"/>
    </source>
</evidence>
<dbReference type="InterPro" id="IPR011010">
    <property type="entry name" value="DNA_brk_join_enz"/>
</dbReference>
<evidence type="ECO:0000256" key="2">
    <source>
        <dbReference type="ARBA" id="ARBA00022908"/>
    </source>
</evidence>